<keyword evidence="9 11" id="KW-0413">Isomerase</keyword>
<keyword evidence="4 11" id="KW-1003">Cell membrane</keyword>
<gene>
    <name evidence="11" type="primary">prsA</name>
    <name evidence="14" type="ORF">KYD98_13675</name>
</gene>
<evidence type="ECO:0000259" key="13">
    <source>
        <dbReference type="PROSITE" id="PS50198"/>
    </source>
</evidence>
<accession>A0ABS7AR52</accession>
<evidence type="ECO:0000256" key="7">
    <source>
        <dbReference type="ARBA" id="ARBA00023136"/>
    </source>
</evidence>
<dbReference type="EC" id="5.2.1.8" evidence="11"/>
<dbReference type="PROSITE" id="PS51257">
    <property type="entry name" value="PROKAR_LIPOPROTEIN"/>
    <property type="match status" value="1"/>
</dbReference>
<keyword evidence="10 11" id="KW-0449">Lipoprotein</keyword>
<evidence type="ECO:0000256" key="2">
    <source>
        <dbReference type="ARBA" id="ARBA00004193"/>
    </source>
</evidence>
<keyword evidence="15" id="KW-1185">Reference proteome</keyword>
<keyword evidence="8 11" id="KW-0564">Palmitate</keyword>
<comment type="caution">
    <text evidence="14">The sequence shown here is derived from an EMBL/GenBank/DDBJ whole genome shotgun (WGS) entry which is preliminary data.</text>
</comment>
<dbReference type="SUPFAM" id="SSF109998">
    <property type="entry name" value="Triger factor/SurA peptide-binding domain-like"/>
    <property type="match status" value="1"/>
</dbReference>
<evidence type="ECO:0000313" key="14">
    <source>
        <dbReference type="EMBL" id="MBW6411143.1"/>
    </source>
</evidence>
<dbReference type="InterPro" id="IPR027304">
    <property type="entry name" value="Trigger_fact/SurA_dom_sf"/>
</dbReference>
<dbReference type="InterPro" id="IPR023059">
    <property type="entry name" value="Foldase_PrsA"/>
</dbReference>
<evidence type="ECO:0000256" key="3">
    <source>
        <dbReference type="ARBA" id="ARBA00006071"/>
    </source>
</evidence>
<dbReference type="HAMAP" id="MF_01145">
    <property type="entry name" value="Foldase_PrsA"/>
    <property type="match status" value="1"/>
</dbReference>
<proteinExistence type="inferred from homology"/>
<evidence type="ECO:0000256" key="5">
    <source>
        <dbReference type="ARBA" id="ARBA00022729"/>
    </source>
</evidence>
<dbReference type="InterPro" id="IPR023058">
    <property type="entry name" value="PPIase_PpiC_CS"/>
</dbReference>
<organism evidence="14 15">
    <name type="scientific">Clostridium weizhouense</name>
    <dbReference type="NCBI Taxonomy" id="2859781"/>
    <lineage>
        <taxon>Bacteria</taxon>
        <taxon>Bacillati</taxon>
        <taxon>Bacillota</taxon>
        <taxon>Clostridia</taxon>
        <taxon>Eubacteriales</taxon>
        <taxon>Clostridiaceae</taxon>
        <taxon>Clostridium</taxon>
    </lineage>
</organism>
<evidence type="ECO:0000256" key="11">
    <source>
        <dbReference type="HAMAP-Rule" id="MF_01145"/>
    </source>
</evidence>
<evidence type="ECO:0000256" key="10">
    <source>
        <dbReference type="ARBA" id="ARBA00023288"/>
    </source>
</evidence>
<feature type="signal peptide" evidence="12">
    <location>
        <begin position="1"/>
        <end position="19"/>
    </location>
</feature>
<dbReference type="PANTHER" id="PTHR47245">
    <property type="entry name" value="PEPTIDYLPROLYL ISOMERASE"/>
    <property type="match status" value="1"/>
</dbReference>
<evidence type="ECO:0000313" key="15">
    <source>
        <dbReference type="Proteomes" id="UP001519921"/>
    </source>
</evidence>
<dbReference type="SUPFAM" id="SSF54534">
    <property type="entry name" value="FKBP-like"/>
    <property type="match status" value="1"/>
</dbReference>
<dbReference type="PANTHER" id="PTHR47245:SF1">
    <property type="entry name" value="FOLDASE PROTEIN PRSA"/>
    <property type="match status" value="1"/>
</dbReference>
<dbReference type="InterPro" id="IPR046357">
    <property type="entry name" value="PPIase_dom_sf"/>
</dbReference>
<dbReference type="RefSeq" id="WP_219780606.1">
    <property type="nucleotide sequence ID" value="NZ_JAHXPT010000011.1"/>
</dbReference>
<dbReference type="Proteomes" id="UP001519921">
    <property type="component" value="Unassembled WGS sequence"/>
</dbReference>
<dbReference type="Gene3D" id="3.10.50.40">
    <property type="match status" value="1"/>
</dbReference>
<evidence type="ECO:0000256" key="1">
    <source>
        <dbReference type="ARBA" id="ARBA00000971"/>
    </source>
</evidence>
<feature type="domain" description="PpiC" evidence="13">
    <location>
        <begin position="195"/>
        <end position="282"/>
    </location>
</feature>
<comment type="catalytic activity">
    <reaction evidence="1 11">
        <text>[protein]-peptidylproline (omega=180) = [protein]-peptidylproline (omega=0)</text>
        <dbReference type="Rhea" id="RHEA:16237"/>
        <dbReference type="Rhea" id="RHEA-COMP:10747"/>
        <dbReference type="Rhea" id="RHEA-COMP:10748"/>
        <dbReference type="ChEBI" id="CHEBI:83833"/>
        <dbReference type="ChEBI" id="CHEBI:83834"/>
        <dbReference type="EC" id="5.2.1.8"/>
    </reaction>
</comment>
<dbReference type="Gene3D" id="1.10.4030.10">
    <property type="entry name" value="Porin chaperone SurA, peptide-binding domain"/>
    <property type="match status" value="2"/>
</dbReference>
<evidence type="ECO:0000256" key="12">
    <source>
        <dbReference type="SAM" id="SignalP"/>
    </source>
</evidence>
<evidence type="ECO:0000256" key="8">
    <source>
        <dbReference type="ARBA" id="ARBA00023139"/>
    </source>
</evidence>
<dbReference type="GO" id="GO:0003755">
    <property type="term" value="F:peptidyl-prolyl cis-trans isomerase activity"/>
    <property type="evidence" value="ECO:0007669"/>
    <property type="project" value="UniProtKB-EC"/>
</dbReference>
<comment type="function">
    <text evidence="11">Plays a major role in protein secretion by helping the post-translocational extracellular folding of several secreted proteins.</text>
</comment>
<keyword evidence="6 11" id="KW-0697">Rotamase</keyword>
<evidence type="ECO:0000256" key="4">
    <source>
        <dbReference type="ARBA" id="ARBA00022475"/>
    </source>
</evidence>
<dbReference type="PROSITE" id="PS50198">
    <property type="entry name" value="PPIC_PPIASE_2"/>
    <property type="match status" value="1"/>
</dbReference>
<dbReference type="Pfam" id="PF13145">
    <property type="entry name" value="Rotamase_2"/>
    <property type="match status" value="1"/>
</dbReference>
<dbReference type="InterPro" id="IPR000297">
    <property type="entry name" value="PPIase_PpiC"/>
</dbReference>
<dbReference type="InterPro" id="IPR050245">
    <property type="entry name" value="PrsA_foldase"/>
</dbReference>
<sequence length="333" mass="37909">MRNIKKIVASIMIATFAFSAVGCKMIEKTPEAIQKTVLATVGKEKVTQGDLDKDLKSITESLKQRYGENYAENPDIKDQLQELKKQYLNAIVNEKVVLQKAEELKLKPDEDTLNKEVDSAIQYYKDVYKTDEQFTAFLQQNDFTEDSFKEYQKNQVIVRYVQQDIVKDIEVTDGDIETYYNENKEKYTEGAGAIVSHILVADENDAKEVKSKLDKGEDFAALASQYSTDTGTKDNGGSLGFIEYSSTKYVKEFMDGFKDLKDGEISAPIKSQYGYHIIKVTGVKTSDAVTPLEDVKEEIRSELLQQKQKEAFNSKVEEWKKDIKVKINDNKLK</sequence>
<protein>
    <recommendedName>
        <fullName evidence="11">Foldase protein PrsA</fullName>
        <ecNumber evidence="11">5.2.1.8</ecNumber>
    </recommendedName>
</protein>
<evidence type="ECO:0000256" key="9">
    <source>
        <dbReference type="ARBA" id="ARBA00023235"/>
    </source>
</evidence>
<evidence type="ECO:0000256" key="6">
    <source>
        <dbReference type="ARBA" id="ARBA00023110"/>
    </source>
</evidence>
<dbReference type="Pfam" id="PF13624">
    <property type="entry name" value="SurA_N_3"/>
    <property type="match status" value="1"/>
</dbReference>
<dbReference type="NCBIfam" id="NF000809">
    <property type="entry name" value="PRK00059.1"/>
    <property type="match status" value="1"/>
</dbReference>
<feature type="chain" id="PRO_5045718596" description="Foldase protein PrsA" evidence="12">
    <location>
        <begin position="20"/>
        <end position="333"/>
    </location>
</feature>
<dbReference type="EMBL" id="JAHXPT010000011">
    <property type="protein sequence ID" value="MBW6411143.1"/>
    <property type="molecule type" value="Genomic_DNA"/>
</dbReference>
<reference evidence="14 15" key="1">
    <citation type="submission" date="2021-07" db="EMBL/GenBank/DDBJ databases">
        <title>Clostridium weizhouense sp. nov., an anaerobic bacterium isolated from activated sludge of Petroleum wastewater.</title>
        <authorList>
            <person name="Li Q."/>
        </authorList>
    </citation>
    <scope>NUCLEOTIDE SEQUENCE [LARGE SCALE GENOMIC DNA]</scope>
    <source>
        <strain evidence="14 15">YB-6</strain>
    </source>
</reference>
<name>A0ABS7AR52_9CLOT</name>
<keyword evidence="7 11" id="KW-0472">Membrane</keyword>
<dbReference type="PROSITE" id="PS01096">
    <property type="entry name" value="PPIC_PPIASE_1"/>
    <property type="match status" value="1"/>
</dbReference>
<keyword evidence="5 11" id="KW-0732">Signal</keyword>
<comment type="subcellular location">
    <subcellularLocation>
        <location evidence="2 11">Cell membrane</location>
        <topology evidence="2 11">Lipid-anchor</topology>
    </subcellularLocation>
</comment>
<comment type="similarity">
    <text evidence="3 11">Belongs to the PrsA family.</text>
</comment>